<organism evidence="1 2">
    <name type="scientific">Theobroma cacao</name>
    <name type="common">Cacao</name>
    <name type="synonym">Cocoa</name>
    <dbReference type="NCBI Taxonomy" id="3641"/>
    <lineage>
        <taxon>Eukaryota</taxon>
        <taxon>Viridiplantae</taxon>
        <taxon>Streptophyta</taxon>
        <taxon>Embryophyta</taxon>
        <taxon>Tracheophyta</taxon>
        <taxon>Spermatophyta</taxon>
        <taxon>Magnoliopsida</taxon>
        <taxon>eudicotyledons</taxon>
        <taxon>Gunneridae</taxon>
        <taxon>Pentapetalae</taxon>
        <taxon>rosids</taxon>
        <taxon>malvids</taxon>
        <taxon>Malvales</taxon>
        <taxon>Malvaceae</taxon>
        <taxon>Byttnerioideae</taxon>
        <taxon>Theobroma</taxon>
    </lineage>
</organism>
<dbReference type="Gramene" id="EOY13037">
    <property type="protein sequence ID" value="EOY13037"/>
    <property type="gene ID" value="TCM_031546"/>
</dbReference>
<dbReference type="InParanoid" id="A0A061F8J6"/>
<dbReference type="HOGENOM" id="CLU_2077368_0_0_1"/>
<dbReference type="Proteomes" id="UP000026915">
    <property type="component" value="Chromosome 7"/>
</dbReference>
<gene>
    <name evidence="1" type="ORF">TCM_031546</name>
</gene>
<evidence type="ECO:0000313" key="2">
    <source>
        <dbReference type="Proteomes" id="UP000026915"/>
    </source>
</evidence>
<accession>A0A061F8J6</accession>
<dbReference type="AlphaFoldDB" id="A0A061F8J6"/>
<dbReference type="EMBL" id="CM001885">
    <property type="protein sequence ID" value="EOY13037.1"/>
    <property type="molecule type" value="Genomic_DNA"/>
</dbReference>
<proteinExistence type="predicted"/>
<sequence length="118" mass="13602">MMCNNNWYKEDEEQILSLFDGGMEKSSEKFNSYEEIEQEFRFGKDDLIGSIMLLMGHKIDQGLFNKVCPEDLQRQTPSFREATQTPISLLEHSPDSIFKSVNAGNLQEVLHGLYSLLH</sequence>
<protein>
    <submittedName>
        <fullName evidence="1">Uncharacterized protein</fullName>
    </submittedName>
</protein>
<keyword evidence="2" id="KW-1185">Reference proteome</keyword>
<name>A0A061F8J6_THECC</name>
<reference evidence="1 2" key="1">
    <citation type="journal article" date="2013" name="Genome Biol.">
        <title>The genome sequence of the most widely cultivated cacao type and its use to identify candidate genes regulating pod color.</title>
        <authorList>
            <person name="Motamayor J.C."/>
            <person name="Mockaitis K."/>
            <person name="Schmutz J."/>
            <person name="Haiminen N."/>
            <person name="Iii D.L."/>
            <person name="Cornejo O."/>
            <person name="Findley S.D."/>
            <person name="Zheng P."/>
            <person name="Utro F."/>
            <person name="Royaert S."/>
            <person name="Saski C."/>
            <person name="Jenkins J."/>
            <person name="Podicheti R."/>
            <person name="Zhao M."/>
            <person name="Scheffler B.E."/>
            <person name="Stack J.C."/>
            <person name="Feltus F.A."/>
            <person name="Mustiga G.M."/>
            <person name="Amores F."/>
            <person name="Phillips W."/>
            <person name="Marelli J.P."/>
            <person name="May G.D."/>
            <person name="Shapiro H."/>
            <person name="Ma J."/>
            <person name="Bustamante C.D."/>
            <person name="Schnell R.J."/>
            <person name="Main D."/>
            <person name="Gilbert D."/>
            <person name="Parida L."/>
            <person name="Kuhn D.N."/>
        </authorList>
    </citation>
    <scope>NUCLEOTIDE SEQUENCE [LARGE SCALE GENOMIC DNA]</scope>
    <source>
        <strain evidence="2">cv. Matina 1-6</strain>
    </source>
</reference>
<evidence type="ECO:0000313" key="1">
    <source>
        <dbReference type="EMBL" id="EOY13037.1"/>
    </source>
</evidence>